<dbReference type="SUPFAM" id="SSF54862">
    <property type="entry name" value="4Fe-4S ferredoxins"/>
    <property type="match status" value="1"/>
</dbReference>
<organism evidence="3 4">
    <name type="scientific">Rubinisphaera brasiliensis (strain ATCC 49424 / DSM 5305 / JCM 21570 / IAM 15109 / NBRC 103401 / IFAM 1448)</name>
    <name type="common">Planctomyces brasiliensis</name>
    <dbReference type="NCBI Taxonomy" id="756272"/>
    <lineage>
        <taxon>Bacteria</taxon>
        <taxon>Pseudomonadati</taxon>
        <taxon>Planctomycetota</taxon>
        <taxon>Planctomycetia</taxon>
        <taxon>Planctomycetales</taxon>
        <taxon>Planctomycetaceae</taxon>
        <taxon>Rubinisphaera</taxon>
    </lineage>
</organism>
<dbReference type="Gene3D" id="3.30.2070.10">
    <property type="entry name" value="Formate dehydrogenase/DMSO reductase"/>
    <property type="match status" value="1"/>
</dbReference>
<dbReference type="RefSeq" id="WP_013630941.1">
    <property type="nucleotide sequence ID" value="NC_015174.1"/>
</dbReference>
<dbReference type="EMBL" id="CP002546">
    <property type="protein sequence ID" value="ADY62237.1"/>
    <property type="molecule type" value="Genomic_DNA"/>
</dbReference>
<dbReference type="Pfam" id="PF12838">
    <property type="entry name" value="Fer4_7"/>
    <property type="match status" value="1"/>
</dbReference>
<dbReference type="STRING" id="756272.Plabr_4666"/>
<dbReference type="CDD" id="cd02784">
    <property type="entry name" value="MopB_CT_PHLH"/>
    <property type="match status" value="1"/>
</dbReference>
<accession>F0SPC9</accession>
<dbReference type="Proteomes" id="UP000006860">
    <property type="component" value="Chromosome"/>
</dbReference>
<dbReference type="OrthoDB" id="9779457at2"/>
<gene>
    <name evidence="3" type="ordered locus">Plabr_4666</name>
</gene>
<dbReference type="SUPFAM" id="SSF50692">
    <property type="entry name" value="ADC-like"/>
    <property type="match status" value="1"/>
</dbReference>
<evidence type="ECO:0000259" key="2">
    <source>
        <dbReference type="PROSITE" id="PS51379"/>
    </source>
</evidence>
<dbReference type="eggNOG" id="COG0243">
    <property type="taxonomic scope" value="Bacteria"/>
</dbReference>
<dbReference type="InterPro" id="IPR009010">
    <property type="entry name" value="Asp_de-COase-like_dom_sf"/>
</dbReference>
<dbReference type="CDD" id="cd10551">
    <property type="entry name" value="PsrB"/>
    <property type="match status" value="1"/>
</dbReference>
<dbReference type="PANTHER" id="PTHR42783:SF3">
    <property type="entry name" value="GLUTAMATE SYNTHASE [NADPH] SMALL CHAIN-RELATED"/>
    <property type="match status" value="1"/>
</dbReference>
<dbReference type="PANTHER" id="PTHR42783">
    <property type="entry name" value="GLUTAMATE SYNTHASE [NADPH] SMALL CHAIN"/>
    <property type="match status" value="1"/>
</dbReference>
<name>F0SPC9_RUBBR</name>
<evidence type="ECO:0000256" key="1">
    <source>
        <dbReference type="SAM" id="MobiDB-lite"/>
    </source>
</evidence>
<dbReference type="InterPro" id="IPR030948">
    <property type="entry name" value="TAT_var_transloc_signal_dom"/>
</dbReference>
<dbReference type="NCBIfam" id="TIGR04519">
    <property type="entry name" value="MoCo_extend_TAT"/>
    <property type="match status" value="1"/>
</dbReference>
<dbReference type="PROSITE" id="PS51379">
    <property type="entry name" value="4FE4S_FER_2"/>
    <property type="match status" value="1"/>
</dbReference>
<evidence type="ECO:0000313" key="3">
    <source>
        <dbReference type="EMBL" id="ADY62237.1"/>
    </source>
</evidence>
<feature type="compositionally biased region" description="Basic and acidic residues" evidence="1">
    <location>
        <begin position="1041"/>
        <end position="1081"/>
    </location>
</feature>
<protein>
    <submittedName>
        <fullName evidence="3">Molybdopterin oxidoreductase, iron-sulfur binding subunit</fullName>
    </submittedName>
</protein>
<reference evidence="4" key="1">
    <citation type="submission" date="2011-02" db="EMBL/GenBank/DDBJ databases">
        <title>The complete genome of Planctomyces brasiliensis DSM 5305.</title>
        <authorList>
            <person name="Lucas S."/>
            <person name="Copeland A."/>
            <person name="Lapidus A."/>
            <person name="Bruce D."/>
            <person name="Goodwin L."/>
            <person name="Pitluck S."/>
            <person name="Kyrpides N."/>
            <person name="Mavromatis K."/>
            <person name="Pagani I."/>
            <person name="Ivanova N."/>
            <person name="Ovchinnikova G."/>
            <person name="Lu M."/>
            <person name="Detter J.C."/>
            <person name="Han C."/>
            <person name="Land M."/>
            <person name="Hauser L."/>
            <person name="Markowitz V."/>
            <person name="Cheng J.-F."/>
            <person name="Hugenholtz P."/>
            <person name="Woyke T."/>
            <person name="Wu D."/>
            <person name="Tindall B."/>
            <person name="Pomrenke H.G."/>
            <person name="Brambilla E."/>
            <person name="Klenk H.-P."/>
            <person name="Eisen J.A."/>
        </authorList>
    </citation>
    <scope>NUCLEOTIDE SEQUENCE [LARGE SCALE GENOMIC DNA]</scope>
    <source>
        <strain evidence="4">ATCC 49424 / DSM 5305 / JCM 21570 / NBRC 103401 / IFAM 1448</strain>
    </source>
</reference>
<dbReference type="SUPFAM" id="SSF53706">
    <property type="entry name" value="Formate dehydrogenase/DMSO reductase, domains 1-3"/>
    <property type="match status" value="1"/>
</dbReference>
<evidence type="ECO:0000313" key="4">
    <source>
        <dbReference type="Proteomes" id="UP000006860"/>
    </source>
</evidence>
<dbReference type="HOGENOM" id="CLU_306470_0_0_0"/>
<dbReference type="Gene3D" id="3.30.70.20">
    <property type="match status" value="2"/>
</dbReference>
<dbReference type="KEGG" id="pbs:Plabr_4666"/>
<dbReference type="InterPro" id="IPR017896">
    <property type="entry name" value="4Fe4S_Fe-S-bd"/>
</dbReference>
<keyword evidence="4" id="KW-1185">Reference proteome</keyword>
<dbReference type="Gene3D" id="3.40.50.740">
    <property type="match status" value="1"/>
</dbReference>
<dbReference type="AlphaFoldDB" id="F0SPC9"/>
<dbReference type="Gene3D" id="2.40.40.20">
    <property type="match status" value="1"/>
</dbReference>
<dbReference type="Gene3D" id="3.40.228.10">
    <property type="entry name" value="Dimethylsulfoxide Reductase, domain 2"/>
    <property type="match status" value="1"/>
</dbReference>
<proteinExistence type="predicted"/>
<dbReference type="eggNOG" id="COG0437">
    <property type="taxonomic scope" value="Bacteria"/>
</dbReference>
<sequence length="1081" mass="119481">MAKYWRSLEELYEKPAFQEYLHREFPEAASLVPEGVSRRRWLQVMGASLTLAGVAGCRWEDEKIATYVQRPVNRTPGKPVKYASSLERSGVSVGVLVTSFDGRPIKVDVNPDHPQGFTGSDAMMQGSVLQVYDPDRIARDVASNKMLDIYDPNEAATLREKTKSGRKARVWNQFETFAADWLTKAKQNNGAGVRFLSGENSSPSLERLRGQLQQILPEARWVEYEPISRENEAAGVELAFGRPARLRYQLNDADVVVGLDSDLFDFHPDSLRHVREWADRRTPEKGDLNRTYAVEACYSSLGQGADHRLALASSQVGSFVMDLLDTLQGALNGSAPSEPAESADHREKFMAALVDDLVKHQGHSVIAVGPRQPAEVQAACVQINSLLGNLGKTVQAIPRNDVNRPSAGAGINELVKQMNDGNVDTLVVLGGNPAYDVPAELKFAEAMGKVAHTIRLGQYDDETAALSQWYLPQTHDLETWGDGRSFDGTLTIRQPLLTPLHRGVSEIELVSLLLQLENRNGQAIVRETAESLVSGLNEKVWNRAIHDGFFVNTASANLTDASIASDLQGKLDTWAKEAEANALGDSDFEIVFLPDELIYDGRFANNAWLQETPGQLTKLTWDNVAIISPKTAQTLGVKDGDTVSVKRGDATITVPVFQMPGIADNTLGINCGYGRTMAGHVGGSEPDDVAPVGSSVYKIMPAEGLRYFIKADVKATGGTHELACTQSHWAIDVAGMREIGRRVGDLVREGTVDEYNEHHDFAKHMVHHPELESLWQERDWTGEYQWGMSIDLSRCIGCNGCTVACQAENNVPVVGKDQVAKNREMHWMRIDRYFVSDAEITEDLADQPSSIGVSTQPVLCMQCENAPCEQVCPVAATVHSTEGLNDMVYNRCIGTRYCANNCPYKVRRFNYFSNAKPLMTEEKELVQLVLNPEVTVRSRGVMEKCTYCVQRIQNGKIVASNEDRVLNDGEVQTACQEACPTNAIVFGNLQDPNSEVSKLHNSPRNYGMLEELNVKPRTQYLARLRNPHPWLAGGYFLQPGEHGHGEHGHDEHAEGDHGDDHGHEESHDHDHDHDHETPAAT</sequence>
<feature type="region of interest" description="Disordered" evidence="1">
    <location>
        <begin position="1035"/>
        <end position="1081"/>
    </location>
</feature>
<feature type="domain" description="4Fe-4S ferredoxin-type" evidence="2">
    <location>
        <begin position="786"/>
        <end position="816"/>
    </location>
</feature>